<feature type="domain" description="Reverse transcriptase/retrotransposon-derived protein RNase H-like" evidence="2">
    <location>
        <begin position="581"/>
        <end position="629"/>
    </location>
</feature>
<dbReference type="Pfam" id="PF17919">
    <property type="entry name" value="RT_RNaseH_2"/>
    <property type="match status" value="1"/>
</dbReference>
<dbReference type="InterPro" id="IPR041577">
    <property type="entry name" value="RT_RNaseH_2"/>
</dbReference>
<dbReference type="InterPro" id="IPR043128">
    <property type="entry name" value="Rev_trsase/Diguanyl_cyclase"/>
</dbReference>
<evidence type="ECO:0000259" key="2">
    <source>
        <dbReference type="Pfam" id="PF17919"/>
    </source>
</evidence>
<dbReference type="InterPro" id="IPR032567">
    <property type="entry name" value="RTL1-rel"/>
</dbReference>
<feature type="compositionally biased region" description="Basic and acidic residues" evidence="1">
    <location>
        <begin position="236"/>
        <end position="257"/>
    </location>
</feature>
<dbReference type="Gene3D" id="3.10.10.10">
    <property type="entry name" value="HIV Type 1 Reverse Transcriptase, subunit A, domain 1"/>
    <property type="match status" value="1"/>
</dbReference>
<evidence type="ECO:0000313" key="3">
    <source>
        <dbReference type="EMBL" id="GEU63394.1"/>
    </source>
</evidence>
<gene>
    <name evidence="3" type="ORF">Tci_035372</name>
</gene>
<name>A0A6L2LSX2_TANCI</name>
<reference evidence="3" key="1">
    <citation type="journal article" date="2019" name="Sci. Rep.">
        <title>Draft genome of Tanacetum cinerariifolium, the natural source of mosquito coil.</title>
        <authorList>
            <person name="Yamashiro T."/>
            <person name="Shiraishi A."/>
            <person name="Satake H."/>
            <person name="Nakayama K."/>
        </authorList>
    </citation>
    <scope>NUCLEOTIDE SEQUENCE</scope>
</reference>
<dbReference type="EMBL" id="BKCJ010004838">
    <property type="protein sequence ID" value="GEU63394.1"/>
    <property type="molecule type" value="Genomic_DNA"/>
</dbReference>
<protein>
    <recommendedName>
        <fullName evidence="2">Reverse transcriptase/retrotransposon-derived protein RNase H-like domain-containing protein</fullName>
    </recommendedName>
</protein>
<feature type="region of interest" description="Disordered" evidence="1">
    <location>
        <begin position="1"/>
        <end position="52"/>
    </location>
</feature>
<dbReference type="PANTHER" id="PTHR15503">
    <property type="entry name" value="LDOC1 RELATED"/>
    <property type="match status" value="1"/>
</dbReference>
<feature type="region of interest" description="Disordered" evidence="1">
    <location>
        <begin position="236"/>
        <end position="271"/>
    </location>
</feature>
<feature type="compositionally biased region" description="Basic and acidic residues" evidence="1">
    <location>
        <begin position="35"/>
        <end position="45"/>
    </location>
</feature>
<comment type="caution">
    <text evidence="3">The sequence shown here is derived from an EMBL/GenBank/DDBJ whole genome shotgun (WGS) entry which is preliminary data.</text>
</comment>
<feature type="region of interest" description="Disordered" evidence="1">
    <location>
        <begin position="295"/>
        <end position="325"/>
    </location>
</feature>
<sequence>MPPRMRIQSAGRPVAESLGWGTGVRVGRGGRGRRPREGNDERVDDLNGQGNDQEWELMGVGNQNGNVVNENAQENVRNVLVNGNRVGCSYKEFLACNPKEYDSKGGVVVLTRWIEKMENVQDMSSCSIDQKVKYNAGSFVEFCLSHEMQKLETGLWNHAMVEDGHAAYTDRFYELARLVPHLVTLESRKIERYVYGLALQIRGMVAATKPKTMQKAVRISGALTDEAVRNGSIKKVEKRGNVREPSKDNNGRDDNKITRTGIGMPRNVNHVNARNPPVRACYKCGSTDHVRPACSGSNRAQGPGGNCPNQVVANNGGQGRRNQENQARGRAFMLGAEEARQDSNIMTGTFTLNDHYATTLFDSGADYSFVFTTFIPLLGIDPNELGMDWLSNYKAKINCHEKVVSIPLLDGNVLRVLGESPKEKARLLISVKTSDKKRKEIVVVRDFPEVFLDDLSGLPPIREIEFRIELILGATAVAKSPYHLAPSELEELELIKLRVGNDLFDQLQGSQFFCKIDLRSGYHKLRVHEDDILKTTFRTRYGYFEFTFFGHVINGNEIHVDPSKIEVVKNWKAPRTLTKGEEQELAFQTLKDKLCNAPVLALFDGPKDFVVYCDASRIGLGCVLMQRGKRRWIELFIDYDCEIRYHPGKANVVVDALSRKEKVKPKRVRSINMILQSSIKDRILSAQKEDVNEFARLHRGLDEMIEHRSDGTLYYLD</sequence>
<dbReference type="Pfam" id="PF08284">
    <property type="entry name" value="RVP_2"/>
    <property type="match status" value="1"/>
</dbReference>
<dbReference type="InterPro" id="IPR043502">
    <property type="entry name" value="DNA/RNA_pol_sf"/>
</dbReference>
<accession>A0A6L2LSX2</accession>
<proteinExistence type="predicted"/>
<evidence type="ECO:0000256" key="1">
    <source>
        <dbReference type="SAM" id="MobiDB-lite"/>
    </source>
</evidence>
<dbReference type="SUPFAM" id="SSF56672">
    <property type="entry name" value="DNA/RNA polymerases"/>
    <property type="match status" value="1"/>
</dbReference>
<organism evidence="3">
    <name type="scientific">Tanacetum cinerariifolium</name>
    <name type="common">Dalmatian daisy</name>
    <name type="synonym">Chrysanthemum cinerariifolium</name>
    <dbReference type="NCBI Taxonomy" id="118510"/>
    <lineage>
        <taxon>Eukaryota</taxon>
        <taxon>Viridiplantae</taxon>
        <taxon>Streptophyta</taxon>
        <taxon>Embryophyta</taxon>
        <taxon>Tracheophyta</taxon>
        <taxon>Spermatophyta</taxon>
        <taxon>Magnoliopsida</taxon>
        <taxon>eudicotyledons</taxon>
        <taxon>Gunneridae</taxon>
        <taxon>Pentapetalae</taxon>
        <taxon>asterids</taxon>
        <taxon>campanulids</taxon>
        <taxon>Asterales</taxon>
        <taxon>Asteraceae</taxon>
        <taxon>Asteroideae</taxon>
        <taxon>Anthemideae</taxon>
        <taxon>Anthemidinae</taxon>
        <taxon>Tanacetum</taxon>
    </lineage>
</organism>
<dbReference type="Gene3D" id="3.30.70.270">
    <property type="match status" value="1"/>
</dbReference>
<dbReference type="PANTHER" id="PTHR15503:SF42">
    <property type="entry name" value="ZINC FINGER, CCHC-TYPE, RETROTRANSPOSON GAG DOMAIN, ASPARTIC PEPTIDASE DOMAIN PROTEIN-RELATED"/>
    <property type="match status" value="1"/>
</dbReference>
<dbReference type="AlphaFoldDB" id="A0A6L2LSX2"/>